<proteinExistence type="predicted"/>
<dbReference type="RefSeq" id="XP_002783010.1">
    <property type="nucleotide sequence ID" value="XM_002782964.1"/>
</dbReference>
<name>C5KL37_PERM5</name>
<sequence length="61" mass="6931">MSSTVIDYSFNDLPFLPLEHEDDTFAGNVGVLQSTLFATLQPLTRLGWVEAQTHWLALFFE</sequence>
<dbReference type="Proteomes" id="UP000007800">
    <property type="component" value="Unassembled WGS sequence"/>
</dbReference>
<dbReference type="InParanoid" id="C5KL37"/>
<evidence type="ECO:0000313" key="2">
    <source>
        <dbReference type="Proteomes" id="UP000007800"/>
    </source>
</evidence>
<dbReference type="EMBL" id="GG673916">
    <property type="protein sequence ID" value="EER14806.1"/>
    <property type="molecule type" value="Genomic_DNA"/>
</dbReference>
<reference evidence="1 2" key="1">
    <citation type="submission" date="2008-07" db="EMBL/GenBank/DDBJ databases">
        <authorList>
            <person name="El-Sayed N."/>
            <person name="Caler E."/>
            <person name="Inman J."/>
            <person name="Amedeo P."/>
            <person name="Hass B."/>
            <person name="Wortman J."/>
        </authorList>
    </citation>
    <scope>NUCLEOTIDE SEQUENCE [LARGE SCALE GENOMIC DNA]</scope>
    <source>
        <strain evidence="2">ATCC 50983 / TXsc</strain>
    </source>
</reference>
<organism evidence="2">
    <name type="scientific">Perkinsus marinus (strain ATCC 50983 / TXsc)</name>
    <dbReference type="NCBI Taxonomy" id="423536"/>
    <lineage>
        <taxon>Eukaryota</taxon>
        <taxon>Sar</taxon>
        <taxon>Alveolata</taxon>
        <taxon>Perkinsozoa</taxon>
        <taxon>Perkinsea</taxon>
        <taxon>Perkinsida</taxon>
        <taxon>Perkinsidae</taxon>
        <taxon>Perkinsus</taxon>
    </lineage>
</organism>
<evidence type="ECO:0000313" key="1">
    <source>
        <dbReference type="EMBL" id="EER14806.1"/>
    </source>
</evidence>
<accession>C5KL37</accession>
<gene>
    <name evidence="1" type="ORF">Pmar_PMAR024118</name>
</gene>
<dbReference type="AlphaFoldDB" id="C5KL37"/>
<keyword evidence="2" id="KW-1185">Reference proteome</keyword>
<dbReference type="GeneID" id="9061581"/>
<feature type="non-terminal residue" evidence="1">
    <location>
        <position position="61"/>
    </location>
</feature>
<protein>
    <submittedName>
        <fullName evidence="1">Uncharacterized protein</fullName>
    </submittedName>
</protein>